<keyword evidence="2" id="KW-1185">Reference proteome</keyword>
<comment type="caution">
    <text evidence="1">The sequence shown here is derived from an EMBL/GenBank/DDBJ whole genome shotgun (WGS) entry which is preliminary data.</text>
</comment>
<dbReference type="OrthoDB" id="772975at2759"/>
<name>A0A2P5A8K8_PARAD</name>
<evidence type="ECO:0000313" key="1">
    <source>
        <dbReference type="EMBL" id="PON32885.1"/>
    </source>
</evidence>
<dbReference type="Proteomes" id="UP000237105">
    <property type="component" value="Unassembled WGS sequence"/>
</dbReference>
<accession>A0A2P5A8K8</accession>
<dbReference type="AlphaFoldDB" id="A0A2P5A8K8"/>
<organism evidence="1 2">
    <name type="scientific">Parasponia andersonii</name>
    <name type="common">Sponia andersonii</name>
    <dbReference type="NCBI Taxonomy" id="3476"/>
    <lineage>
        <taxon>Eukaryota</taxon>
        <taxon>Viridiplantae</taxon>
        <taxon>Streptophyta</taxon>
        <taxon>Embryophyta</taxon>
        <taxon>Tracheophyta</taxon>
        <taxon>Spermatophyta</taxon>
        <taxon>Magnoliopsida</taxon>
        <taxon>eudicotyledons</taxon>
        <taxon>Gunneridae</taxon>
        <taxon>Pentapetalae</taxon>
        <taxon>rosids</taxon>
        <taxon>fabids</taxon>
        <taxon>Rosales</taxon>
        <taxon>Cannabaceae</taxon>
        <taxon>Parasponia</taxon>
    </lineage>
</organism>
<sequence length="52" mass="6194">MLFEVVGWFAMVSGRSGQSFNQMRCFVLESRLLDYYKRKPQDNQVGLQFSIW</sequence>
<proteinExistence type="predicted"/>
<dbReference type="EMBL" id="JXTB01000774">
    <property type="protein sequence ID" value="PON32885.1"/>
    <property type="molecule type" value="Genomic_DNA"/>
</dbReference>
<protein>
    <submittedName>
        <fullName evidence="1">Uncharacterized protein</fullName>
    </submittedName>
</protein>
<reference evidence="2" key="1">
    <citation type="submission" date="2016-06" db="EMBL/GenBank/DDBJ databases">
        <title>Parallel loss of symbiosis genes in relatives of nitrogen-fixing non-legume Parasponia.</title>
        <authorList>
            <person name="Van Velzen R."/>
            <person name="Holmer R."/>
            <person name="Bu F."/>
            <person name="Rutten L."/>
            <person name="Van Zeijl A."/>
            <person name="Liu W."/>
            <person name="Santuari L."/>
            <person name="Cao Q."/>
            <person name="Sharma T."/>
            <person name="Shen D."/>
            <person name="Roswanjaya Y."/>
            <person name="Wardhani T."/>
            <person name="Kalhor M.S."/>
            <person name="Jansen J."/>
            <person name="Van den Hoogen J."/>
            <person name="Gungor B."/>
            <person name="Hartog M."/>
            <person name="Hontelez J."/>
            <person name="Verver J."/>
            <person name="Yang W.-C."/>
            <person name="Schijlen E."/>
            <person name="Repin R."/>
            <person name="Schilthuizen M."/>
            <person name="Schranz E."/>
            <person name="Heidstra R."/>
            <person name="Miyata K."/>
            <person name="Fedorova E."/>
            <person name="Kohlen W."/>
            <person name="Bisseling T."/>
            <person name="Smit S."/>
            <person name="Geurts R."/>
        </authorList>
    </citation>
    <scope>NUCLEOTIDE SEQUENCE [LARGE SCALE GENOMIC DNA]</scope>
    <source>
        <strain evidence="2">cv. WU1-14</strain>
    </source>
</reference>
<evidence type="ECO:0000313" key="2">
    <source>
        <dbReference type="Proteomes" id="UP000237105"/>
    </source>
</evidence>
<gene>
    <name evidence="1" type="ORF">PanWU01x14_357390</name>
</gene>